<feature type="domain" description="HTH araC/xylS-type" evidence="3">
    <location>
        <begin position="210"/>
        <end position="308"/>
    </location>
</feature>
<dbReference type="InterPro" id="IPR029062">
    <property type="entry name" value="Class_I_gatase-like"/>
</dbReference>
<sequence length="321" mass="36239">MIKVAILAHSHITLFEMSCAAELFALPRPEFDPWYDCEIINMENKDFDSTGGITLKTKFVESLKSYHTLIIPGWPTGDYDIPPLIQREIRQFVSDGKRVLSLCSGSFLLGKLGLLRGRKATTHWMYENAFREQFPDVEYQKDVLYVVDGQIGCSAGSASALDLGLAIIRHDYGYQIANQVAKRLVISSHRTGGQAQFVETPMLKVPGTFSQAIAWASENLDKAITVEDWAQQASMSRRTFDRKFRASFSLSPKEWLIQQRIERAKGLLETESLPIEQLANQAGFDNAVTMRHHFRRLVGVSPQKYRAQFGKMSNKNLGDEA</sequence>
<dbReference type="SMART" id="SM00342">
    <property type="entry name" value="HTH_ARAC"/>
    <property type="match status" value="1"/>
</dbReference>
<dbReference type="PANTHER" id="PTHR43130">
    <property type="entry name" value="ARAC-FAMILY TRANSCRIPTIONAL REGULATOR"/>
    <property type="match status" value="1"/>
</dbReference>
<dbReference type="PROSITE" id="PS01124">
    <property type="entry name" value="HTH_ARAC_FAMILY_2"/>
    <property type="match status" value="1"/>
</dbReference>
<keyword evidence="5" id="KW-1185">Reference proteome</keyword>
<evidence type="ECO:0000256" key="2">
    <source>
        <dbReference type="ARBA" id="ARBA00023163"/>
    </source>
</evidence>
<dbReference type="Proteomes" id="UP000779070">
    <property type="component" value="Unassembled WGS sequence"/>
</dbReference>
<proteinExistence type="predicted"/>
<organism evidence="4 5">
    <name type="scientific">Vibrio neptunius</name>
    <dbReference type="NCBI Taxonomy" id="170651"/>
    <lineage>
        <taxon>Bacteria</taxon>
        <taxon>Pseudomonadati</taxon>
        <taxon>Pseudomonadota</taxon>
        <taxon>Gammaproteobacteria</taxon>
        <taxon>Vibrionales</taxon>
        <taxon>Vibrionaceae</taxon>
        <taxon>Vibrio</taxon>
    </lineage>
</organism>
<accession>A0ABS2ZXZ2</accession>
<evidence type="ECO:0000313" key="5">
    <source>
        <dbReference type="Proteomes" id="UP000779070"/>
    </source>
</evidence>
<dbReference type="PANTHER" id="PTHR43130:SF3">
    <property type="entry name" value="HTH-TYPE TRANSCRIPTIONAL REGULATOR RV1931C"/>
    <property type="match status" value="1"/>
</dbReference>
<comment type="caution">
    <text evidence="4">The sequence shown here is derived from an EMBL/GenBank/DDBJ whole genome shotgun (WGS) entry which is preliminary data.</text>
</comment>
<dbReference type="Gene3D" id="3.40.50.880">
    <property type="match status" value="1"/>
</dbReference>
<gene>
    <name evidence="4" type="ORF">JYA62_05575</name>
</gene>
<protein>
    <submittedName>
        <fullName evidence="4">Helix-turn-helix domain-containing protein</fullName>
    </submittedName>
</protein>
<dbReference type="SUPFAM" id="SSF52317">
    <property type="entry name" value="Class I glutamine amidotransferase-like"/>
    <property type="match status" value="1"/>
</dbReference>
<reference evidence="4 5" key="1">
    <citation type="submission" date="2021-02" db="EMBL/GenBank/DDBJ databases">
        <title>Draft Genome Sequences of 5 Vibrio neptunius Strains Isolated From of Bivalve Hatcheries.</title>
        <authorList>
            <person name="Galvis F."/>
            <person name="Barja J.L."/>
            <person name="Lemos M.L."/>
            <person name="Balado M."/>
        </authorList>
    </citation>
    <scope>NUCLEOTIDE SEQUENCE [LARGE SCALE GENOMIC DNA]</scope>
    <source>
        <strain evidence="4 5">PP-145.98</strain>
    </source>
</reference>
<keyword evidence="2" id="KW-0804">Transcription</keyword>
<evidence type="ECO:0000256" key="1">
    <source>
        <dbReference type="ARBA" id="ARBA00023015"/>
    </source>
</evidence>
<evidence type="ECO:0000313" key="4">
    <source>
        <dbReference type="EMBL" id="MBN3577136.1"/>
    </source>
</evidence>
<dbReference type="EMBL" id="JAFHLB010000005">
    <property type="protein sequence ID" value="MBN3577136.1"/>
    <property type="molecule type" value="Genomic_DNA"/>
</dbReference>
<dbReference type="Gene3D" id="1.10.10.60">
    <property type="entry name" value="Homeodomain-like"/>
    <property type="match status" value="1"/>
</dbReference>
<dbReference type="InterPro" id="IPR002818">
    <property type="entry name" value="DJ-1/PfpI"/>
</dbReference>
<dbReference type="InterPro" id="IPR009057">
    <property type="entry name" value="Homeodomain-like_sf"/>
</dbReference>
<evidence type="ECO:0000259" key="3">
    <source>
        <dbReference type="PROSITE" id="PS01124"/>
    </source>
</evidence>
<dbReference type="InterPro" id="IPR052158">
    <property type="entry name" value="INH-QAR"/>
</dbReference>
<dbReference type="InterPro" id="IPR018060">
    <property type="entry name" value="HTH_AraC"/>
</dbReference>
<dbReference type="Pfam" id="PF12833">
    <property type="entry name" value="HTH_18"/>
    <property type="match status" value="1"/>
</dbReference>
<dbReference type="Pfam" id="PF01965">
    <property type="entry name" value="DJ-1_PfpI"/>
    <property type="match status" value="1"/>
</dbReference>
<name>A0ABS2ZXZ2_9VIBR</name>
<dbReference type="SUPFAM" id="SSF46689">
    <property type="entry name" value="Homeodomain-like"/>
    <property type="match status" value="2"/>
</dbReference>
<keyword evidence="1" id="KW-0805">Transcription regulation</keyword>
<dbReference type="RefSeq" id="WP_206369255.1">
    <property type="nucleotide sequence ID" value="NZ_CAWPTM010000112.1"/>
</dbReference>